<accession>A0A1W1XZY8</accession>
<dbReference type="RefSeq" id="WP_084117738.1">
    <property type="nucleotide sequence ID" value="NZ_FWXH01000035.1"/>
</dbReference>
<reference evidence="1 2" key="1">
    <citation type="submission" date="2017-04" db="EMBL/GenBank/DDBJ databases">
        <authorList>
            <person name="Afonso C.L."/>
            <person name="Miller P.J."/>
            <person name="Scott M.A."/>
            <person name="Spackman E."/>
            <person name="Goraichik I."/>
            <person name="Dimitrov K.M."/>
            <person name="Suarez D.L."/>
            <person name="Swayne D.E."/>
        </authorList>
    </citation>
    <scope>NUCLEOTIDE SEQUENCE [LARGE SCALE GENOMIC DNA]</scope>
    <source>
        <strain evidence="1 2">DSM 12555</strain>
    </source>
</reference>
<evidence type="ECO:0000313" key="1">
    <source>
        <dbReference type="EMBL" id="SMC29058.1"/>
    </source>
</evidence>
<dbReference type="OrthoDB" id="9967187at2"/>
<dbReference type="EMBL" id="FWXH01000035">
    <property type="protein sequence ID" value="SMC29058.1"/>
    <property type="molecule type" value="Genomic_DNA"/>
</dbReference>
<keyword evidence="2" id="KW-1185">Reference proteome</keyword>
<protein>
    <submittedName>
        <fullName evidence="1">Uncharacterized protein</fullName>
    </submittedName>
</protein>
<proteinExistence type="predicted"/>
<name>A0A1W1XZY8_9CLOT</name>
<dbReference type="Proteomes" id="UP000192468">
    <property type="component" value="Unassembled WGS sequence"/>
</dbReference>
<gene>
    <name evidence="1" type="ORF">SAMN02745134_03764</name>
</gene>
<evidence type="ECO:0000313" key="2">
    <source>
        <dbReference type="Proteomes" id="UP000192468"/>
    </source>
</evidence>
<dbReference type="AlphaFoldDB" id="A0A1W1XZY8"/>
<organism evidence="1 2">
    <name type="scientific">Clostridium acidisoli DSM 12555</name>
    <dbReference type="NCBI Taxonomy" id="1121291"/>
    <lineage>
        <taxon>Bacteria</taxon>
        <taxon>Bacillati</taxon>
        <taxon>Bacillota</taxon>
        <taxon>Clostridia</taxon>
        <taxon>Eubacteriales</taxon>
        <taxon>Clostridiaceae</taxon>
        <taxon>Clostridium</taxon>
    </lineage>
</organism>
<sequence>MSNETAIWKEYCKNINGEYSGRSLKYSCTINLKYKDLDVIYNLISINRGLYSYFSKINININNKGNFKFLFARKTNPGFYLGPYGMPSVIRALK</sequence>